<dbReference type="EMBL" id="JARKIF010000040">
    <property type="protein sequence ID" value="KAJ7609482.1"/>
    <property type="molecule type" value="Genomic_DNA"/>
</dbReference>
<protein>
    <submittedName>
        <fullName evidence="2">Uncharacterized protein</fullName>
    </submittedName>
</protein>
<proteinExistence type="predicted"/>
<dbReference type="AlphaFoldDB" id="A0AAD7B3I9"/>
<organism evidence="2 3">
    <name type="scientific">Roridomyces roridus</name>
    <dbReference type="NCBI Taxonomy" id="1738132"/>
    <lineage>
        <taxon>Eukaryota</taxon>
        <taxon>Fungi</taxon>
        <taxon>Dikarya</taxon>
        <taxon>Basidiomycota</taxon>
        <taxon>Agaricomycotina</taxon>
        <taxon>Agaricomycetes</taxon>
        <taxon>Agaricomycetidae</taxon>
        <taxon>Agaricales</taxon>
        <taxon>Marasmiineae</taxon>
        <taxon>Mycenaceae</taxon>
        <taxon>Roridomyces</taxon>
    </lineage>
</organism>
<gene>
    <name evidence="2" type="ORF">FB45DRAFT_1010478</name>
</gene>
<dbReference type="Proteomes" id="UP001221142">
    <property type="component" value="Unassembled WGS sequence"/>
</dbReference>
<evidence type="ECO:0000313" key="3">
    <source>
        <dbReference type="Proteomes" id="UP001221142"/>
    </source>
</evidence>
<comment type="caution">
    <text evidence="2">The sequence shown here is derived from an EMBL/GenBank/DDBJ whole genome shotgun (WGS) entry which is preliminary data.</text>
</comment>
<evidence type="ECO:0000313" key="2">
    <source>
        <dbReference type="EMBL" id="KAJ7609482.1"/>
    </source>
</evidence>
<name>A0AAD7B3I9_9AGAR</name>
<accession>A0AAD7B3I9</accession>
<evidence type="ECO:0000256" key="1">
    <source>
        <dbReference type="SAM" id="MobiDB-lite"/>
    </source>
</evidence>
<feature type="region of interest" description="Disordered" evidence="1">
    <location>
        <begin position="56"/>
        <end position="81"/>
    </location>
</feature>
<reference evidence="2" key="1">
    <citation type="submission" date="2023-03" db="EMBL/GenBank/DDBJ databases">
        <title>Massive genome expansion in bonnet fungi (Mycena s.s.) driven by repeated elements and novel gene families across ecological guilds.</title>
        <authorList>
            <consortium name="Lawrence Berkeley National Laboratory"/>
            <person name="Harder C.B."/>
            <person name="Miyauchi S."/>
            <person name="Viragh M."/>
            <person name="Kuo A."/>
            <person name="Thoen E."/>
            <person name="Andreopoulos B."/>
            <person name="Lu D."/>
            <person name="Skrede I."/>
            <person name="Drula E."/>
            <person name="Henrissat B."/>
            <person name="Morin E."/>
            <person name="Kohler A."/>
            <person name="Barry K."/>
            <person name="LaButti K."/>
            <person name="Morin E."/>
            <person name="Salamov A."/>
            <person name="Lipzen A."/>
            <person name="Mereny Z."/>
            <person name="Hegedus B."/>
            <person name="Baldrian P."/>
            <person name="Stursova M."/>
            <person name="Weitz H."/>
            <person name="Taylor A."/>
            <person name="Grigoriev I.V."/>
            <person name="Nagy L.G."/>
            <person name="Martin F."/>
            <person name="Kauserud H."/>
        </authorList>
    </citation>
    <scope>NUCLEOTIDE SEQUENCE</scope>
    <source>
        <strain evidence="2">9284</strain>
    </source>
</reference>
<keyword evidence="3" id="KW-1185">Reference proteome</keyword>
<sequence length="360" mass="40102">MRRSRQAPKRVGIQEGYYQKDELDTAARGPSFGKNVYQDWWTRLLVGRPRIVLDDAQRDGGRGAGLGKGRSRSASAEHVAPLSQRFQGDSLSLQRRLDWCEASVLTGRREAEQAEMVVGRSKEAMAAKRHQAHQHSSDHLVPSAEQSMFPFTEGYLQIVDGGLSCLVTNATDTEMDFLHAKSALLLLDSRSLVEEWDSAYTLEATTWHKRYQRLIENLTSHLSVAKTPLLELSFIHPAQILTLKTCILMTLAALANLHSLSAPFQPSSRAQHAEAIDDMALISSSFVPEDYRYFEATISVAWAVALRSVSTGTFSPLEEVNEIDAEFDVDGLTGPSQRSLDIIRGCNATFSRWFPFVMEA</sequence>